<comment type="caution">
    <text evidence="3">The sequence shown here is derived from an EMBL/GenBank/DDBJ whole genome shotgun (WGS) entry which is preliminary data.</text>
</comment>
<comment type="similarity">
    <text evidence="1">Belongs to the peptidase C56 family.</text>
</comment>
<name>A0A0F9QK70_9ZZZZ</name>
<protein>
    <recommendedName>
        <fullName evidence="2">DJ-1/PfpI domain-containing protein</fullName>
    </recommendedName>
</protein>
<evidence type="ECO:0000256" key="1">
    <source>
        <dbReference type="ARBA" id="ARBA00008542"/>
    </source>
</evidence>
<feature type="domain" description="DJ-1/PfpI" evidence="2">
    <location>
        <begin position="14"/>
        <end position="152"/>
    </location>
</feature>
<dbReference type="SUPFAM" id="SSF52317">
    <property type="entry name" value="Class I glutamine amidotransferase-like"/>
    <property type="match status" value="1"/>
</dbReference>
<dbReference type="InterPro" id="IPR002818">
    <property type="entry name" value="DJ-1/PfpI"/>
</dbReference>
<dbReference type="InterPro" id="IPR006286">
    <property type="entry name" value="C56_PfpI-like"/>
</dbReference>
<dbReference type="PANTHER" id="PTHR42733:SF2">
    <property type="entry name" value="DJ-1_THIJ_PFPI FAMILY PROTEIN"/>
    <property type="match status" value="1"/>
</dbReference>
<dbReference type="AlphaFoldDB" id="A0A0F9QK70"/>
<sequence length="159" mass="17336">DGDVLRKLGTCLYQKSITPIVISLKKGRNVVDEERTIMTEVDLTFARARTHLDALVVADDHSFAQLKSHGPFKKLVEKMISDNQLVIAMGEAPTILADLSLAKDRKITGNKNARQNVQKAGANAVDEPVVVDNNLITAKSIEYADKVCAQIVNLLARAA</sequence>
<dbReference type="Pfam" id="PF01965">
    <property type="entry name" value="DJ-1_PfpI"/>
    <property type="match status" value="1"/>
</dbReference>
<organism evidence="3">
    <name type="scientific">marine sediment metagenome</name>
    <dbReference type="NCBI Taxonomy" id="412755"/>
    <lineage>
        <taxon>unclassified sequences</taxon>
        <taxon>metagenomes</taxon>
        <taxon>ecological metagenomes</taxon>
    </lineage>
</organism>
<accession>A0A0F9QK70</accession>
<evidence type="ECO:0000259" key="2">
    <source>
        <dbReference type="Pfam" id="PF01965"/>
    </source>
</evidence>
<evidence type="ECO:0000313" key="3">
    <source>
        <dbReference type="EMBL" id="KKN13566.1"/>
    </source>
</evidence>
<dbReference type="PANTHER" id="PTHR42733">
    <property type="entry name" value="DJ-1 PROTEIN"/>
    <property type="match status" value="1"/>
</dbReference>
<proteinExistence type="inferred from homology"/>
<gene>
    <name evidence="3" type="ORF">LCGC14_1005170</name>
</gene>
<dbReference type="InterPro" id="IPR029062">
    <property type="entry name" value="Class_I_gatase-like"/>
</dbReference>
<reference evidence="3" key="1">
    <citation type="journal article" date="2015" name="Nature">
        <title>Complex archaea that bridge the gap between prokaryotes and eukaryotes.</title>
        <authorList>
            <person name="Spang A."/>
            <person name="Saw J.H."/>
            <person name="Jorgensen S.L."/>
            <person name="Zaremba-Niedzwiedzka K."/>
            <person name="Martijn J."/>
            <person name="Lind A.E."/>
            <person name="van Eijk R."/>
            <person name="Schleper C."/>
            <person name="Guy L."/>
            <person name="Ettema T.J."/>
        </authorList>
    </citation>
    <scope>NUCLEOTIDE SEQUENCE</scope>
</reference>
<dbReference type="EMBL" id="LAZR01003910">
    <property type="protein sequence ID" value="KKN13566.1"/>
    <property type="molecule type" value="Genomic_DNA"/>
</dbReference>
<feature type="non-terminal residue" evidence="3">
    <location>
        <position position="1"/>
    </location>
</feature>
<dbReference type="Gene3D" id="3.40.50.880">
    <property type="match status" value="1"/>
</dbReference>